<reference evidence="1" key="1">
    <citation type="submission" date="2021-01" db="EMBL/GenBank/DDBJ databases">
        <title>Whole genome shotgun sequence of Actinoplanes capillaceus NBRC 16408.</title>
        <authorList>
            <person name="Komaki H."/>
            <person name="Tamura T."/>
        </authorList>
    </citation>
    <scope>NUCLEOTIDE SEQUENCE [LARGE SCALE GENOMIC DNA]</scope>
    <source>
        <strain evidence="1">NBRC 16408</strain>
    </source>
</reference>
<accession>A0ABQ3WA42</accession>
<organism evidence="1">
    <name type="scientific">Actinoplanes campanulatus</name>
    <dbReference type="NCBI Taxonomy" id="113559"/>
    <lineage>
        <taxon>Bacteria</taxon>
        <taxon>Bacillati</taxon>
        <taxon>Actinomycetota</taxon>
        <taxon>Actinomycetes</taxon>
        <taxon>Micromonosporales</taxon>
        <taxon>Micromonosporaceae</taxon>
        <taxon>Actinoplanes</taxon>
    </lineage>
</organism>
<sequence length="139" mass="14572">MMRDTRVVAWISIGVLVLMAGIGVLSHAGAKQGAAAQEKADQLVAELTAAGLRVPTTDQIVQVLGDDGGAVCLDPGDALRRGILYGQLTNGAAGPGQRPVIAGNNVVQGQLIIMKVYCPDHLEEFQEIVDDLKLVEVDT</sequence>
<proteinExistence type="predicted"/>
<evidence type="ECO:0008006" key="2">
    <source>
        <dbReference type="Google" id="ProtNLM"/>
    </source>
</evidence>
<dbReference type="EMBL" id="BOMF01000019">
    <property type="protein sequence ID" value="GID43921.1"/>
    <property type="molecule type" value="Genomic_DNA"/>
</dbReference>
<comment type="caution">
    <text evidence="1">The sequence shown here is derived from an EMBL/GenBank/DDBJ whole genome shotgun (WGS) entry which is preliminary data.</text>
</comment>
<evidence type="ECO:0000313" key="1">
    <source>
        <dbReference type="EMBL" id="GID43921.1"/>
    </source>
</evidence>
<gene>
    <name evidence="1" type="ORF">Aca07nite_11960</name>
</gene>
<dbReference type="RefSeq" id="WP_204294546.1">
    <property type="nucleotide sequence ID" value="NZ_BAAAGQ010000002.1"/>
</dbReference>
<protein>
    <recommendedName>
        <fullName evidence="2">PASTA domain-containing protein</fullName>
    </recommendedName>
</protein>
<name>A0ABQ3WA42_9ACTN</name>